<dbReference type="SUPFAM" id="SSF52279">
    <property type="entry name" value="Beta-D-glucan exohydrolase, C-terminal domain"/>
    <property type="match status" value="1"/>
</dbReference>
<keyword evidence="6" id="KW-0326">Glycosidase</keyword>
<evidence type="ECO:0000256" key="5">
    <source>
        <dbReference type="ARBA" id="ARBA00022801"/>
    </source>
</evidence>
<protein>
    <recommendedName>
        <fullName evidence="3">beta-glucosidase</fullName>
        <ecNumber evidence="3">3.2.1.21</ecNumber>
    </recommendedName>
</protein>
<dbReference type="PRINTS" id="PR00133">
    <property type="entry name" value="GLHYDRLASE3"/>
</dbReference>
<evidence type="ECO:0000259" key="9">
    <source>
        <dbReference type="Pfam" id="PF01915"/>
    </source>
</evidence>
<comment type="catalytic activity">
    <reaction evidence="1">
        <text>Hydrolysis of terminal, non-reducing beta-D-glucosyl residues with release of beta-D-glucose.</text>
        <dbReference type="EC" id="3.2.1.21"/>
    </reaction>
</comment>
<keyword evidence="5" id="KW-0378">Hydrolase</keyword>
<feature type="domain" description="Glycoside hydrolase family 3 C-terminal" evidence="9">
    <location>
        <begin position="466"/>
        <end position="614"/>
    </location>
</feature>
<dbReference type="GO" id="GO:0008422">
    <property type="term" value="F:beta-glucosidase activity"/>
    <property type="evidence" value="ECO:0007669"/>
    <property type="project" value="UniProtKB-EC"/>
</dbReference>
<feature type="region of interest" description="Disordered" evidence="7">
    <location>
        <begin position="1"/>
        <end position="31"/>
    </location>
</feature>
<dbReference type="OrthoDB" id="3304319at2"/>
<organism evidence="10 11">
    <name type="scientific">Kineococcus xinjiangensis</name>
    <dbReference type="NCBI Taxonomy" id="512762"/>
    <lineage>
        <taxon>Bacteria</taxon>
        <taxon>Bacillati</taxon>
        <taxon>Actinomycetota</taxon>
        <taxon>Actinomycetes</taxon>
        <taxon>Kineosporiales</taxon>
        <taxon>Kineosporiaceae</taxon>
        <taxon>Kineococcus</taxon>
    </lineage>
</organism>
<dbReference type="InterPro" id="IPR001764">
    <property type="entry name" value="Glyco_hydro_3_N"/>
</dbReference>
<feature type="domain" description="Glycoside hydrolase family 3 N-terminal" evidence="8">
    <location>
        <begin position="48"/>
        <end position="400"/>
    </location>
</feature>
<evidence type="ECO:0000313" key="10">
    <source>
        <dbReference type="EMBL" id="PPK98849.1"/>
    </source>
</evidence>
<gene>
    <name evidence="10" type="ORF">CLV92_101550</name>
</gene>
<dbReference type="EC" id="3.2.1.21" evidence="3"/>
<dbReference type="RefSeq" id="WP_104431178.1">
    <property type="nucleotide sequence ID" value="NZ_PTJD01000001.1"/>
</dbReference>
<dbReference type="SUPFAM" id="SSF51445">
    <property type="entry name" value="(Trans)glycosidases"/>
    <property type="match status" value="1"/>
</dbReference>
<dbReference type="Gene3D" id="3.20.20.300">
    <property type="entry name" value="Glycoside hydrolase, family 3, N-terminal domain"/>
    <property type="match status" value="1"/>
</dbReference>
<sequence length="616" mass="66024">MSVDSHPRTPPSPVSPSPGREEPPAGAPYRDAALPVDVRVEDLLSRMTLEEKAGQLFHTMVTIGEGGRLAGPVPAFGMAGTEQMVREQHLSHFNLVGDVTSAREAAEWHNRLQALALGTRLGIPVTVSSDPRNAFASNPGTAARAGALSQWPEPLGLAAVRDPDLVRRAADAARQEYLALGIRCALHPQVDLATEYRWSRIGQTFGEDAKLTGELVAAYIEGFQGPRLGPASVATMTKHFPGGGPQKDGEDPHFAYGKEQVYPGGNFEHHLEPFIAAIAAGTPQIMPYYGMPVGTDLEEVAFGFNRQVLTGLLRERLGFDGVVCTDWGLITDAEVFGQPLPARAWGVEHLTPLERVARALHAGADQFGGETRTDLVLELVRSGSVPERRIDESVRRVLRLKFTLGLFDDPFVDVEAAESAVGRADLCLAGFEAQAASVTVLTNRPAHAEDEPTRPVLPLNPGVRVYLEGLDAAVVAHDAVPVASPEEADVALLRLEAPYEPRPGGFEAHFHAGSLEYSPEELERILRIARTVPTVVDVHLDRPAVLPEIAEVVAALVATFGVGDAALWEVLTGRAAARGRLPFDLPRSTAAVAASRSDVPFDTADPLFRFGDGLVG</sequence>
<dbReference type="Proteomes" id="UP000239485">
    <property type="component" value="Unassembled WGS sequence"/>
</dbReference>
<dbReference type="InterPro" id="IPR017853">
    <property type="entry name" value="GH"/>
</dbReference>
<dbReference type="InterPro" id="IPR036881">
    <property type="entry name" value="Glyco_hydro_3_C_sf"/>
</dbReference>
<evidence type="ECO:0000256" key="7">
    <source>
        <dbReference type="SAM" id="MobiDB-lite"/>
    </source>
</evidence>
<dbReference type="PANTHER" id="PTHR30620:SF16">
    <property type="entry name" value="LYSOSOMAL BETA GLUCOSIDASE"/>
    <property type="match status" value="1"/>
</dbReference>
<dbReference type="InterPro" id="IPR002772">
    <property type="entry name" value="Glyco_hydro_3_C"/>
</dbReference>
<dbReference type="AlphaFoldDB" id="A0A2S6IWV7"/>
<comment type="caution">
    <text evidence="10">The sequence shown here is derived from an EMBL/GenBank/DDBJ whole genome shotgun (WGS) entry which is preliminary data.</text>
</comment>
<dbReference type="GO" id="GO:0009251">
    <property type="term" value="P:glucan catabolic process"/>
    <property type="evidence" value="ECO:0007669"/>
    <property type="project" value="TreeGrafter"/>
</dbReference>
<dbReference type="Gene3D" id="3.40.50.1700">
    <property type="entry name" value="Glycoside hydrolase family 3 C-terminal domain"/>
    <property type="match status" value="1"/>
</dbReference>
<dbReference type="InterPro" id="IPR051915">
    <property type="entry name" value="Cellulose_Degrad_GH3"/>
</dbReference>
<name>A0A2S6IWV7_9ACTN</name>
<evidence type="ECO:0000256" key="3">
    <source>
        <dbReference type="ARBA" id="ARBA00012744"/>
    </source>
</evidence>
<evidence type="ECO:0000313" key="11">
    <source>
        <dbReference type="Proteomes" id="UP000239485"/>
    </source>
</evidence>
<dbReference type="PANTHER" id="PTHR30620">
    <property type="entry name" value="PERIPLASMIC BETA-GLUCOSIDASE-RELATED"/>
    <property type="match status" value="1"/>
</dbReference>
<keyword evidence="4" id="KW-0732">Signal</keyword>
<evidence type="ECO:0000256" key="2">
    <source>
        <dbReference type="ARBA" id="ARBA00005336"/>
    </source>
</evidence>
<dbReference type="InterPro" id="IPR036962">
    <property type="entry name" value="Glyco_hydro_3_N_sf"/>
</dbReference>
<dbReference type="Pfam" id="PF00933">
    <property type="entry name" value="Glyco_hydro_3"/>
    <property type="match status" value="1"/>
</dbReference>
<keyword evidence="11" id="KW-1185">Reference proteome</keyword>
<evidence type="ECO:0000256" key="1">
    <source>
        <dbReference type="ARBA" id="ARBA00000448"/>
    </source>
</evidence>
<proteinExistence type="inferred from homology"/>
<reference evidence="10 11" key="1">
    <citation type="submission" date="2018-02" db="EMBL/GenBank/DDBJ databases">
        <title>Genomic Encyclopedia of Archaeal and Bacterial Type Strains, Phase II (KMG-II): from individual species to whole genera.</title>
        <authorList>
            <person name="Goeker M."/>
        </authorList>
    </citation>
    <scope>NUCLEOTIDE SEQUENCE [LARGE SCALE GENOMIC DNA]</scope>
    <source>
        <strain evidence="10 11">DSM 22857</strain>
    </source>
</reference>
<dbReference type="EMBL" id="PTJD01000001">
    <property type="protein sequence ID" value="PPK98849.1"/>
    <property type="molecule type" value="Genomic_DNA"/>
</dbReference>
<dbReference type="Pfam" id="PF01915">
    <property type="entry name" value="Glyco_hydro_3_C"/>
    <property type="match status" value="1"/>
</dbReference>
<evidence type="ECO:0000256" key="4">
    <source>
        <dbReference type="ARBA" id="ARBA00022729"/>
    </source>
</evidence>
<evidence type="ECO:0000256" key="6">
    <source>
        <dbReference type="ARBA" id="ARBA00023295"/>
    </source>
</evidence>
<comment type="similarity">
    <text evidence="2">Belongs to the glycosyl hydrolase 3 family.</text>
</comment>
<accession>A0A2S6IWV7</accession>
<evidence type="ECO:0000259" key="8">
    <source>
        <dbReference type="Pfam" id="PF00933"/>
    </source>
</evidence>